<keyword evidence="3" id="KW-0274">FAD</keyword>
<keyword evidence="5" id="KW-0503">Monooxygenase</keyword>
<dbReference type="InterPro" id="IPR036188">
    <property type="entry name" value="FAD/NAD-bd_sf"/>
</dbReference>
<dbReference type="RefSeq" id="WP_042582550.1">
    <property type="nucleotide sequence ID" value="NZ_JXQQ01000119.1"/>
</dbReference>
<keyword evidence="2" id="KW-0285">Flavoprotein</keyword>
<gene>
    <name evidence="7" type="ORF">RT97_30290</name>
</gene>
<dbReference type="PANTHER" id="PTHR13789">
    <property type="entry name" value="MONOOXYGENASE"/>
    <property type="match status" value="1"/>
</dbReference>
<dbReference type="InterPro" id="IPR002938">
    <property type="entry name" value="FAD-bd"/>
</dbReference>
<reference evidence="7 8" key="1">
    <citation type="submission" date="2014-12" db="EMBL/GenBank/DDBJ databases">
        <title>16Stimator: statistical estimation of ribosomal gene copy numbers from draft genome assemblies.</title>
        <authorList>
            <person name="Perisin M.A."/>
            <person name="Vetter M."/>
            <person name="Gilbert J.A."/>
            <person name="Bergelson J."/>
        </authorList>
    </citation>
    <scope>NUCLEOTIDE SEQUENCE [LARGE SCALE GENOMIC DNA]</scope>
    <source>
        <strain evidence="7 8">MEDvA23</strain>
    </source>
</reference>
<keyword evidence="4" id="KW-0560">Oxidoreductase</keyword>
<evidence type="ECO:0000313" key="8">
    <source>
        <dbReference type="Proteomes" id="UP000032067"/>
    </source>
</evidence>
<proteinExistence type="predicted"/>
<comment type="cofactor">
    <cofactor evidence="1">
        <name>FAD</name>
        <dbReference type="ChEBI" id="CHEBI:57692"/>
    </cofactor>
</comment>
<feature type="domain" description="FAD-binding" evidence="6">
    <location>
        <begin position="3"/>
        <end position="353"/>
    </location>
</feature>
<dbReference type="SUPFAM" id="SSF54373">
    <property type="entry name" value="FAD-linked reductases, C-terminal domain"/>
    <property type="match status" value="1"/>
</dbReference>
<dbReference type="PRINTS" id="PR00420">
    <property type="entry name" value="RNGMNOXGNASE"/>
</dbReference>
<evidence type="ECO:0000256" key="2">
    <source>
        <dbReference type="ARBA" id="ARBA00022630"/>
    </source>
</evidence>
<dbReference type="Pfam" id="PF01494">
    <property type="entry name" value="FAD_binding_3"/>
    <property type="match status" value="1"/>
</dbReference>
<evidence type="ECO:0000256" key="5">
    <source>
        <dbReference type="ARBA" id="ARBA00023033"/>
    </source>
</evidence>
<dbReference type="GO" id="GO:0071949">
    <property type="term" value="F:FAD binding"/>
    <property type="evidence" value="ECO:0007669"/>
    <property type="project" value="InterPro"/>
</dbReference>
<dbReference type="EMBL" id="JXQQ01000119">
    <property type="protein sequence ID" value="KIQ17863.1"/>
    <property type="molecule type" value="Genomic_DNA"/>
</dbReference>
<dbReference type="SUPFAM" id="SSF51905">
    <property type="entry name" value="FAD/NAD(P)-binding domain"/>
    <property type="match status" value="1"/>
</dbReference>
<protein>
    <submittedName>
        <fullName evidence="7">FAD-dependent oxidoreductase</fullName>
    </submittedName>
</protein>
<sequence>MPTHILVAGGGIGGLATALALSRGRHRADVFEQAAVFGEIGAGVQLGPNVTRRLQQLDLGPGLSKIAARPDALVVRSCGSDAVLGRLPLGDSMQQRYGAPYFCVHRADLHALLLDAVRARGTGTLVTAAQIRQVETSDDLVCVSSTDARAWEGEALVGADGLWSLVRRQLDTPSAAEPPRVTGHTAWRALALQSDLPTALRRQQVDVWLGPHLHAVAYPVRGGDWLNVVVIAESAPAGDARDWDQSSSIAALQQATGRSGGGLQSLLEAMPGWRAWSLSDRAPLTSAADMAHERVALVGDAAHPMVPYLAQGAGMAIEDAVALADALGDGSAAEVPAAFARYAEARWQRNAQVQARARRNGEVFHATGALRVGRDLAMRTLGARLLDQPWLYGG</sequence>
<evidence type="ECO:0000256" key="4">
    <source>
        <dbReference type="ARBA" id="ARBA00023002"/>
    </source>
</evidence>
<dbReference type="Gene3D" id="3.50.50.60">
    <property type="entry name" value="FAD/NAD(P)-binding domain"/>
    <property type="match status" value="1"/>
</dbReference>
<evidence type="ECO:0000259" key="6">
    <source>
        <dbReference type="Pfam" id="PF01494"/>
    </source>
</evidence>
<organism evidence="7 8">
    <name type="scientific">Variovorax paradoxus</name>
    <dbReference type="NCBI Taxonomy" id="34073"/>
    <lineage>
        <taxon>Bacteria</taxon>
        <taxon>Pseudomonadati</taxon>
        <taxon>Pseudomonadota</taxon>
        <taxon>Betaproteobacteria</taxon>
        <taxon>Burkholderiales</taxon>
        <taxon>Comamonadaceae</taxon>
        <taxon>Variovorax</taxon>
    </lineage>
</organism>
<evidence type="ECO:0000256" key="3">
    <source>
        <dbReference type="ARBA" id="ARBA00022827"/>
    </source>
</evidence>
<accession>A0A0D0KMT8</accession>
<evidence type="ECO:0000256" key="1">
    <source>
        <dbReference type="ARBA" id="ARBA00001974"/>
    </source>
</evidence>
<name>A0A0D0KMT8_VARPD</name>
<dbReference type="GO" id="GO:0004497">
    <property type="term" value="F:monooxygenase activity"/>
    <property type="evidence" value="ECO:0007669"/>
    <property type="project" value="UniProtKB-KW"/>
</dbReference>
<dbReference type="PANTHER" id="PTHR13789:SF318">
    <property type="entry name" value="GERANYLGERANYL DIPHOSPHATE REDUCTASE"/>
    <property type="match status" value="1"/>
</dbReference>
<dbReference type="Proteomes" id="UP000032067">
    <property type="component" value="Unassembled WGS sequence"/>
</dbReference>
<evidence type="ECO:0000313" key="7">
    <source>
        <dbReference type="EMBL" id="KIQ17863.1"/>
    </source>
</evidence>
<dbReference type="AlphaFoldDB" id="A0A0D0KMT8"/>
<dbReference type="OrthoDB" id="9782160at2"/>
<comment type="caution">
    <text evidence="7">The sequence shown here is derived from an EMBL/GenBank/DDBJ whole genome shotgun (WGS) entry which is preliminary data.</text>
</comment>
<dbReference type="InterPro" id="IPR050493">
    <property type="entry name" value="FAD-dep_Monooxygenase_BioMet"/>
</dbReference>